<dbReference type="PROSITE" id="PS00409">
    <property type="entry name" value="PROKAR_NTER_METHYL"/>
    <property type="match status" value="1"/>
</dbReference>
<keyword evidence="5" id="KW-1133">Transmembrane helix</keyword>
<name>A0A7C4RXT9_FERPE</name>
<reference evidence="7" key="1">
    <citation type="journal article" date="2020" name="mSystems">
        <title>Genome- and Community-Level Interaction Insights into Carbon Utilization and Element Cycling Functions of Hydrothermarchaeota in Hydrothermal Sediment.</title>
        <authorList>
            <person name="Zhou Z."/>
            <person name="Liu Y."/>
            <person name="Xu W."/>
            <person name="Pan J."/>
            <person name="Luo Z.H."/>
            <person name="Li M."/>
        </authorList>
    </citation>
    <scope>NUCLEOTIDE SEQUENCE [LARGE SCALE GENOMIC DNA]</scope>
    <source>
        <strain evidence="7">SpSt-604</strain>
        <strain evidence="6">SpSt-640</strain>
    </source>
</reference>
<comment type="subcellular location">
    <subcellularLocation>
        <location evidence="1">Cell outer membrane</location>
        <topology evidence="1">Single-pass membrane protein</topology>
    </subcellularLocation>
    <subcellularLocation>
        <location evidence="2">Periplasm</location>
    </subcellularLocation>
</comment>
<evidence type="ECO:0000256" key="5">
    <source>
        <dbReference type="SAM" id="Phobius"/>
    </source>
</evidence>
<accession>A0A7C4RXT9</accession>
<keyword evidence="5" id="KW-0472">Membrane</keyword>
<sequence length="152" mass="16728">MTVKNLKTLSSLKNSKSGFTLLELLVAIAIIALLIVVAVYLTPARSVVSNTKAVQVAQNFVNLKKAVEAYFQTEDNALSNVQELADKKYISHVPNGFSIIVDGSDELGNYKVQIIYLKDDVDFEKVKGMLPDVEEGTSNGTRAIVYTFNVRK</sequence>
<gene>
    <name evidence="7" type="ORF">ENT72_03020</name>
    <name evidence="6" type="ORF">ENU12_04370</name>
</gene>
<dbReference type="Pfam" id="PF07963">
    <property type="entry name" value="N_methyl"/>
    <property type="match status" value="1"/>
</dbReference>
<dbReference type="Gene3D" id="3.30.700.10">
    <property type="entry name" value="Glycoprotein, Type 4 Pilin"/>
    <property type="match status" value="1"/>
</dbReference>
<evidence type="ECO:0000313" key="7">
    <source>
        <dbReference type="EMBL" id="HGU41882.1"/>
    </source>
</evidence>
<evidence type="ECO:0000313" key="6">
    <source>
        <dbReference type="EMBL" id="HGQ77142.1"/>
    </source>
</evidence>
<comment type="caution">
    <text evidence="7">The sequence shown here is derived from an EMBL/GenBank/DDBJ whole genome shotgun (WGS) entry which is preliminary data.</text>
</comment>
<proteinExistence type="predicted"/>
<keyword evidence="4" id="KW-0998">Cell outer membrane</keyword>
<keyword evidence="3" id="KW-0574">Periplasm</keyword>
<dbReference type="InterPro" id="IPR012902">
    <property type="entry name" value="N_methyl_site"/>
</dbReference>
<dbReference type="NCBIfam" id="TIGR02532">
    <property type="entry name" value="IV_pilin_GFxxxE"/>
    <property type="match status" value="1"/>
</dbReference>
<evidence type="ECO:0000256" key="3">
    <source>
        <dbReference type="ARBA" id="ARBA00022764"/>
    </source>
</evidence>
<protein>
    <submittedName>
        <fullName evidence="7">Type II secretion system protein</fullName>
    </submittedName>
</protein>
<feature type="transmembrane region" description="Helical" evidence="5">
    <location>
        <begin position="21"/>
        <end position="41"/>
    </location>
</feature>
<keyword evidence="5" id="KW-0812">Transmembrane</keyword>
<dbReference type="EMBL" id="DTBH01000099">
    <property type="protein sequence ID" value="HGQ77142.1"/>
    <property type="molecule type" value="Genomic_DNA"/>
</dbReference>
<dbReference type="EMBL" id="DSZT01000092">
    <property type="protein sequence ID" value="HGU41882.1"/>
    <property type="molecule type" value="Genomic_DNA"/>
</dbReference>
<organism evidence="7">
    <name type="scientific">Fervidobacterium pennivorans</name>
    <dbReference type="NCBI Taxonomy" id="93466"/>
    <lineage>
        <taxon>Bacteria</taxon>
        <taxon>Thermotogati</taxon>
        <taxon>Thermotogota</taxon>
        <taxon>Thermotogae</taxon>
        <taxon>Thermotogales</taxon>
        <taxon>Fervidobacteriaceae</taxon>
        <taxon>Fervidobacterium</taxon>
    </lineage>
</organism>
<dbReference type="SUPFAM" id="SSF54523">
    <property type="entry name" value="Pili subunits"/>
    <property type="match status" value="1"/>
</dbReference>
<evidence type="ECO:0000256" key="2">
    <source>
        <dbReference type="ARBA" id="ARBA00004418"/>
    </source>
</evidence>
<dbReference type="InterPro" id="IPR045584">
    <property type="entry name" value="Pilin-like"/>
</dbReference>
<evidence type="ECO:0000256" key="4">
    <source>
        <dbReference type="ARBA" id="ARBA00023237"/>
    </source>
</evidence>
<evidence type="ECO:0000256" key="1">
    <source>
        <dbReference type="ARBA" id="ARBA00004203"/>
    </source>
</evidence>
<dbReference type="GO" id="GO:0009279">
    <property type="term" value="C:cell outer membrane"/>
    <property type="evidence" value="ECO:0007669"/>
    <property type="project" value="UniProtKB-SubCell"/>
</dbReference>
<dbReference type="AlphaFoldDB" id="A0A7C4RXT9"/>
<dbReference type="GO" id="GO:0042597">
    <property type="term" value="C:periplasmic space"/>
    <property type="evidence" value="ECO:0007669"/>
    <property type="project" value="UniProtKB-SubCell"/>
</dbReference>